<evidence type="ECO:0000256" key="7">
    <source>
        <dbReference type="SAM" id="MobiDB-lite"/>
    </source>
</evidence>
<sequence length="298" mass="31415">MKKLIALLLALTLTTALGACGAKESGSTQTPADTGTTETTDNGAAESTDTGENTELQTVKVAATPVPHAEILNACVDLMAEKGYQLEITEYNDYIIPNTAVEEGEEDANFFQHTPYLEEFNEANGTHLVSVASIHYEPMGIYPGKSDSIDAVPDGGTVAVPNDVTNEARALQLLAAQGLIEVDPNAGLNATPKDITSNPKNLQFSELEAAMLPNTVEEFDLNVINSNFAMAAGLNPATDALASEGADSEGAQTYANVLVVKEGNEDNEAIKALIECLTSDEVRAFIEETYGGAVVPVF</sequence>
<dbReference type="Pfam" id="PF03180">
    <property type="entry name" value="Lipoprotein_9"/>
    <property type="match status" value="1"/>
</dbReference>
<reference evidence="9" key="2">
    <citation type="journal article" date="2021" name="PeerJ">
        <title>Extensive microbial diversity within the chicken gut microbiome revealed by metagenomics and culture.</title>
        <authorList>
            <person name="Gilroy R."/>
            <person name="Ravi A."/>
            <person name="Getino M."/>
            <person name="Pursley I."/>
            <person name="Horton D.L."/>
            <person name="Alikhan N.F."/>
            <person name="Baker D."/>
            <person name="Gharbi K."/>
            <person name="Hall N."/>
            <person name="Watson M."/>
            <person name="Adriaenssens E.M."/>
            <person name="Foster-Nyarko E."/>
            <person name="Jarju S."/>
            <person name="Secka A."/>
            <person name="Antonio M."/>
            <person name="Oren A."/>
            <person name="Chaudhuri R.R."/>
            <person name="La Ragione R."/>
            <person name="Hildebrand F."/>
            <person name="Pallen M.J."/>
        </authorList>
    </citation>
    <scope>NUCLEOTIDE SEQUENCE</scope>
    <source>
        <strain evidence="9">ChiBcec16-1751</strain>
    </source>
</reference>
<dbReference type="PANTHER" id="PTHR30429">
    <property type="entry name" value="D-METHIONINE-BINDING LIPOPROTEIN METQ"/>
    <property type="match status" value="1"/>
</dbReference>
<dbReference type="PIRSF" id="PIRSF002854">
    <property type="entry name" value="MetQ"/>
    <property type="match status" value="1"/>
</dbReference>
<feature type="chain" id="PRO_5039081435" description="Lipoprotein" evidence="8">
    <location>
        <begin position="19"/>
        <end position="298"/>
    </location>
</feature>
<evidence type="ECO:0000256" key="4">
    <source>
        <dbReference type="ARBA" id="ARBA00023139"/>
    </source>
</evidence>
<keyword evidence="5 6" id="KW-0449">Lipoprotein</keyword>
<dbReference type="PROSITE" id="PS51257">
    <property type="entry name" value="PROKAR_LIPOPROTEIN"/>
    <property type="match status" value="1"/>
</dbReference>
<dbReference type="Proteomes" id="UP000886741">
    <property type="component" value="Unassembled WGS sequence"/>
</dbReference>
<keyword evidence="3" id="KW-0472">Membrane</keyword>
<feature type="compositionally biased region" description="Polar residues" evidence="7">
    <location>
        <begin position="41"/>
        <end position="53"/>
    </location>
</feature>
<dbReference type="AlphaFoldDB" id="A0A9D1JTB9"/>
<accession>A0A9D1JTB9</accession>
<reference evidence="9" key="1">
    <citation type="submission" date="2020-10" db="EMBL/GenBank/DDBJ databases">
        <authorList>
            <person name="Gilroy R."/>
        </authorList>
    </citation>
    <scope>NUCLEOTIDE SEQUENCE</scope>
    <source>
        <strain evidence="9">ChiBcec16-1751</strain>
    </source>
</reference>
<dbReference type="InterPro" id="IPR004872">
    <property type="entry name" value="Lipoprotein_NlpA"/>
</dbReference>
<evidence type="ECO:0000256" key="2">
    <source>
        <dbReference type="ARBA" id="ARBA00022729"/>
    </source>
</evidence>
<evidence type="ECO:0000313" key="9">
    <source>
        <dbReference type="EMBL" id="HIS64553.1"/>
    </source>
</evidence>
<proteinExistence type="inferred from homology"/>
<comment type="subcellular location">
    <subcellularLocation>
        <location evidence="1">Membrane</location>
        <topology evidence="1">Lipid-anchor</topology>
    </subcellularLocation>
</comment>
<comment type="caution">
    <text evidence="9">The sequence shown here is derived from an EMBL/GenBank/DDBJ whole genome shotgun (WGS) entry which is preliminary data.</text>
</comment>
<comment type="similarity">
    <text evidence="6">Belongs to the nlpA lipoprotein family.</text>
</comment>
<dbReference type="PANTHER" id="PTHR30429:SF0">
    <property type="entry name" value="METHIONINE-BINDING LIPOPROTEIN METQ"/>
    <property type="match status" value="1"/>
</dbReference>
<dbReference type="GO" id="GO:0016020">
    <property type="term" value="C:membrane"/>
    <property type="evidence" value="ECO:0007669"/>
    <property type="project" value="UniProtKB-SubCell"/>
</dbReference>
<dbReference type="EMBL" id="DVJJ01000066">
    <property type="protein sequence ID" value="HIS64553.1"/>
    <property type="molecule type" value="Genomic_DNA"/>
</dbReference>
<protein>
    <recommendedName>
        <fullName evidence="6">Lipoprotein</fullName>
    </recommendedName>
</protein>
<evidence type="ECO:0000313" key="10">
    <source>
        <dbReference type="Proteomes" id="UP000886741"/>
    </source>
</evidence>
<dbReference type="Gene3D" id="3.40.190.10">
    <property type="entry name" value="Periplasmic binding protein-like II"/>
    <property type="match status" value="2"/>
</dbReference>
<keyword evidence="2 8" id="KW-0732">Signal</keyword>
<evidence type="ECO:0000256" key="8">
    <source>
        <dbReference type="SAM" id="SignalP"/>
    </source>
</evidence>
<organism evidence="9 10">
    <name type="scientific">Candidatus Avoscillospira avistercoris</name>
    <dbReference type="NCBI Taxonomy" id="2840707"/>
    <lineage>
        <taxon>Bacteria</taxon>
        <taxon>Bacillati</taxon>
        <taxon>Bacillota</taxon>
        <taxon>Clostridia</taxon>
        <taxon>Eubacteriales</taxon>
        <taxon>Oscillospiraceae</taxon>
        <taxon>Oscillospiraceae incertae sedis</taxon>
        <taxon>Candidatus Avoscillospira</taxon>
    </lineage>
</organism>
<evidence type="ECO:0000256" key="3">
    <source>
        <dbReference type="ARBA" id="ARBA00023136"/>
    </source>
</evidence>
<feature type="compositionally biased region" description="Low complexity" evidence="7">
    <location>
        <begin position="28"/>
        <end position="40"/>
    </location>
</feature>
<evidence type="ECO:0000256" key="6">
    <source>
        <dbReference type="PIRNR" id="PIRNR002854"/>
    </source>
</evidence>
<feature type="signal peptide" evidence="8">
    <location>
        <begin position="1"/>
        <end position="18"/>
    </location>
</feature>
<dbReference type="SUPFAM" id="SSF53850">
    <property type="entry name" value="Periplasmic binding protein-like II"/>
    <property type="match status" value="1"/>
</dbReference>
<dbReference type="CDD" id="cd13597">
    <property type="entry name" value="PBP2_lipoprotein_Tp32"/>
    <property type="match status" value="1"/>
</dbReference>
<keyword evidence="4" id="KW-0564">Palmitate</keyword>
<feature type="region of interest" description="Disordered" evidence="7">
    <location>
        <begin position="22"/>
        <end position="53"/>
    </location>
</feature>
<name>A0A9D1JTB9_9FIRM</name>
<evidence type="ECO:0000256" key="1">
    <source>
        <dbReference type="ARBA" id="ARBA00004635"/>
    </source>
</evidence>
<evidence type="ECO:0000256" key="5">
    <source>
        <dbReference type="ARBA" id="ARBA00023288"/>
    </source>
</evidence>
<gene>
    <name evidence="9" type="ORF">IAA83_04170</name>
</gene>